<evidence type="ECO:0000256" key="6">
    <source>
        <dbReference type="ARBA" id="ARBA00023136"/>
    </source>
</evidence>
<feature type="transmembrane region" description="Helical" evidence="8">
    <location>
        <begin position="251"/>
        <end position="273"/>
    </location>
</feature>
<gene>
    <name evidence="10" type="primary">mrpA_2</name>
    <name evidence="10" type="ORF">Psch_01650</name>
</gene>
<feature type="transmembrane region" description="Helical" evidence="8">
    <location>
        <begin position="134"/>
        <end position="154"/>
    </location>
</feature>
<evidence type="ECO:0000256" key="7">
    <source>
        <dbReference type="RuleBase" id="RU000320"/>
    </source>
</evidence>
<feature type="transmembrane region" description="Helical" evidence="8">
    <location>
        <begin position="342"/>
        <end position="363"/>
    </location>
</feature>
<feature type="transmembrane region" description="Helical" evidence="8">
    <location>
        <begin position="216"/>
        <end position="239"/>
    </location>
</feature>
<dbReference type="Proteomes" id="UP000298324">
    <property type="component" value="Unassembled WGS sequence"/>
</dbReference>
<evidence type="ECO:0000256" key="8">
    <source>
        <dbReference type="SAM" id="Phobius"/>
    </source>
</evidence>
<feature type="transmembrane region" description="Helical" evidence="8">
    <location>
        <begin position="412"/>
        <end position="435"/>
    </location>
</feature>
<protein>
    <submittedName>
        <fullName evidence="10">Na(+)/H(+) antiporter subunit A</fullName>
    </submittedName>
</protein>
<dbReference type="PANTHER" id="PTHR42682:SF4">
    <property type="entry name" value="NADH-UBIQUINONE_PLASTOQUINONE"/>
    <property type="match status" value="1"/>
</dbReference>
<dbReference type="Pfam" id="PF00361">
    <property type="entry name" value="Proton_antipo_M"/>
    <property type="match status" value="1"/>
</dbReference>
<proteinExistence type="predicted"/>
<keyword evidence="5" id="KW-0560">Oxidoreductase</keyword>
<feature type="transmembrane region" description="Helical" evidence="8">
    <location>
        <begin position="375"/>
        <end position="392"/>
    </location>
</feature>
<dbReference type="AlphaFoldDB" id="A0A4Y7RGF4"/>
<feature type="transmembrane region" description="Helical" evidence="8">
    <location>
        <begin position="6"/>
        <end position="25"/>
    </location>
</feature>
<dbReference type="RefSeq" id="WP_190239824.1">
    <property type="nucleotide sequence ID" value="NZ_QFGA01000001.1"/>
</dbReference>
<dbReference type="InterPro" id="IPR052175">
    <property type="entry name" value="ComplexI-like_HydComp"/>
</dbReference>
<feature type="transmembrane region" description="Helical" evidence="8">
    <location>
        <begin position="32"/>
        <end position="53"/>
    </location>
</feature>
<dbReference type="InterPro" id="IPR001750">
    <property type="entry name" value="ND/Mrp_TM"/>
</dbReference>
<feature type="transmembrane region" description="Helical" evidence="8">
    <location>
        <begin position="73"/>
        <end position="96"/>
    </location>
</feature>
<evidence type="ECO:0000256" key="3">
    <source>
        <dbReference type="ARBA" id="ARBA00022692"/>
    </source>
</evidence>
<feature type="transmembrane region" description="Helical" evidence="8">
    <location>
        <begin position="312"/>
        <end position="336"/>
    </location>
</feature>
<evidence type="ECO:0000259" key="9">
    <source>
        <dbReference type="Pfam" id="PF00361"/>
    </source>
</evidence>
<feature type="transmembrane region" description="Helical" evidence="8">
    <location>
        <begin position="462"/>
        <end position="481"/>
    </location>
</feature>
<accession>A0A4Y7RGF4</accession>
<keyword evidence="2" id="KW-1003">Cell membrane</keyword>
<reference evidence="10 11" key="1">
    <citation type="journal article" date="2018" name="Environ. Microbiol.">
        <title>Novel energy conservation strategies and behaviour of Pelotomaculum schinkii driving syntrophic propionate catabolism.</title>
        <authorList>
            <person name="Hidalgo-Ahumada C.A.P."/>
            <person name="Nobu M.K."/>
            <person name="Narihiro T."/>
            <person name="Tamaki H."/>
            <person name="Liu W.T."/>
            <person name="Kamagata Y."/>
            <person name="Stams A.J.M."/>
            <person name="Imachi H."/>
            <person name="Sousa D.Z."/>
        </authorList>
    </citation>
    <scope>NUCLEOTIDE SEQUENCE [LARGE SCALE GENOMIC DNA]</scope>
    <source>
        <strain evidence="10 11">HH</strain>
    </source>
</reference>
<keyword evidence="4 8" id="KW-1133">Transmembrane helix</keyword>
<evidence type="ECO:0000313" key="11">
    <source>
        <dbReference type="Proteomes" id="UP000298324"/>
    </source>
</evidence>
<keyword evidence="6 8" id="KW-0472">Membrane</keyword>
<dbReference type="EMBL" id="QFGA01000001">
    <property type="protein sequence ID" value="TEB08095.1"/>
    <property type="molecule type" value="Genomic_DNA"/>
</dbReference>
<comment type="subcellular location">
    <subcellularLocation>
        <location evidence="1">Cell membrane</location>
        <topology evidence="1">Multi-pass membrane protein</topology>
    </subcellularLocation>
    <subcellularLocation>
        <location evidence="7">Membrane</location>
        <topology evidence="7">Multi-pass membrane protein</topology>
    </subcellularLocation>
</comment>
<evidence type="ECO:0000256" key="5">
    <source>
        <dbReference type="ARBA" id="ARBA00023002"/>
    </source>
</evidence>
<keyword evidence="3 7" id="KW-0812">Transmembrane</keyword>
<name>A0A4Y7RGF4_9FIRM</name>
<feature type="domain" description="NADH:quinone oxidoreductase/Mrp antiporter transmembrane" evidence="9">
    <location>
        <begin position="131"/>
        <end position="426"/>
    </location>
</feature>
<dbReference type="PRINTS" id="PR01434">
    <property type="entry name" value="NADHDHGNASE5"/>
</dbReference>
<dbReference type="GO" id="GO:0016491">
    <property type="term" value="F:oxidoreductase activity"/>
    <property type="evidence" value="ECO:0007669"/>
    <property type="project" value="UniProtKB-KW"/>
</dbReference>
<dbReference type="GO" id="GO:0005886">
    <property type="term" value="C:plasma membrane"/>
    <property type="evidence" value="ECO:0007669"/>
    <property type="project" value="UniProtKB-SubCell"/>
</dbReference>
<feature type="transmembrane region" description="Helical" evidence="8">
    <location>
        <begin position="279"/>
        <end position="300"/>
    </location>
</feature>
<feature type="transmembrane region" description="Helical" evidence="8">
    <location>
        <begin position="108"/>
        <end position="128"/>
    </location>
</feature>
<evidence type="ECO:0000256" key="4">
    <source>
        <dbReference type="ARBA" id="ARBA00022989"/>
    </source>
</evidence>
<evidence type="ECO:0000256" key="2">
    <source>
        <dbReference type="ARBA" id="ARBA00022475"/>
    </source>
</evidence>
<feature type="transmembrane region" description="Helical" evidence="8">
    <location>
        <begin position="166"/>
        <end position="188"/>
    </location>
</feature>
<evidence type="ECO:0000313" key="10">
    <source>
        <dbReference type="EMBL" id="TEB08095.1"/>
    </source>
</evidence>
<keyword evidence="11" id="KW-1185">Reference proteome</keyword>
<organism evidence="10 11">
    <name type="scientific">Pelotomaculum schinkii</name>
    <dbReference type="NCBI Taxonomy" id="78350"/>
    <lineage>
        <taxon>Bacteria</taxon>
        <taxon>Bacillati</taxon>
        <taxon>Bacillota</taxon>
        <taxon>Clostridia</taxon>
        <taxon>Eubacteriales</taxon>
        <taxon>Desulfotomaculaceae</taxon>
        <taxon>Pelotomaculum</taxon>
    </lineage>
</organism>
<evidence type="ECO:0000256" key="1">
    <source>
        <dbReference type="ARBA" id="ARBA00004651"/>
    </source>
</evidence>
<dbReference type="PANTHER" id="PTHR42682">
    <property type="entry name" value="HYDROGENASE-4 COMPONENT F"/>
    <property type="match status" value="1"/>
</dbReference>
<comment type="caution">
    <text evidence="10">The sequence shown here is derived from an EMBL/GenBank/DDBJ whole genome shotgun (WGS) entry which is preliminary data.</text>
</comment>
<sequence length="506" mass="53623">MESNSILLWLIIIIPALAAGLEALMGRKRPQSAGLAAIVGAAITLGLVLVLVWQVVQGEKLMAWSGQLYADGLSALVVLVISIVGLAATVFSYRALRGAVAAGKTAVGRLPLYFSLDALFMCTMLWASLTNNLIMLYVVVEATTLASALLVTFYWKRESLEAGFKYLLLCTVGITFALLGCVLIYAAASPYLGGHQAMLITALAPVVDKFPRELTLLALAFLVVGFGTKAGLVPFHSWLPDAYSQAPSAFAAFLSVGIKVAAYALARVLTIFYPEYSGIGLLVVALGMVTMLSGIVFAFAQDDLKRMLAFSSVSQIGYVMMGLGLGSSLGYFGALYHFLNHALLKSMLFLCVGALVYTSGTTLISELKGQKGKSALTAICFFIGALGIGGMPPLNGFWSKFTIFLAAAQSGMWWATGVAVFTSLLTLTCLVRAAYKVFLEREDEHEEPAAACENTQNQPAVALPWSMLGMMAALAALSVLIGLSPNLVNQLIAPAVQSIMYIAVGG</sequence>